<gene>
    <name evidence="2" type="ORF">GCM10011581_02970</name>
</gene>
<dbReference type="Gene3D" id="1.10.10.10">
    <property type="entry name" value="Winged helix-like DNA-binding domain superfamily/Winged helix DNA-binding domain"/>
    <property type="match status" value="1"/>
</dbReference>
<dbReference type="InterPro" id="IPR003593">
    <property type="entry name" value="AAA+_ATPase"/>
</dbReference>
<dbReference type="SMART" id="SM00421">
    <property type="entry name" value="HTH_LUXR"/>
    <property type="match status" value="1"/>
</dbReference>
<dbReference type="InterPro" id="IPR016032">
    <property type="entry name" value="Sig_transdc_resp-reg_C-effctor"/>
</dbReference>
<evidence type="ECO:0000313" key="3">
    <source>
        <dbReference type="Proteomes" id="UP000597989"/>
    </source>
</evidence>
<dbReference type="Gene3D" id="3.40.50.300">
    <property type="entry name" value="P-loop containing nucleotide triphosphate hydrolases"/>
    <property type="match status" value="1"/>
</dbReference>
<sequence>MSWSEWSLGPGLFGFGPGGSMARERTAIVGRNEQWDALNDVVQHATSGALVLLCGATGSGKTVLLNALQRAWTRRRTTVLTTDECSAPAIVDSLLVQIRAILDERPSVALLDAVAALSRLRSNGRGKPDLEVLPLMHELTRAIAHLARRQRTVLIIENIDRTTPGTSTALSILAQGVRAANATLIASASDATHLAVDRLARAADSIVELPPLSREDVAALIAKWGPPADNTLVEALRHGLGPLFGNPRTALTTVAFLYAQGRLTVIDEHLCLRGAGEPVELRSDHPLLAAIDRVGQPGRKLAAAVAASDDLPLLAEAAGLDVAVCGRALDQLTRAEVLRVGSNGVLELAVPALTAALHDETTRRNTHTTIARRLIETGRAADRRALADHAAQAGPQLFEARNVLIRGADAVVAQHPAQALDWYRSALAHTEPADESWPRLVGLVARLQVHLGRFAQLADEFAAVARDHPGQVDGHLADATAWWLVALLHEERLDDVRVALRLLGCLTAEVERKLDALFEASLEGQVVQPIEVLPLLTTALAEKSGAAVDLIRLMCALATRCEDFYQALGGRCGLDEATAQDVREAASWRDHATAVELITGRSSVGGAMAHYQRILRAYRVGDWDAALALTRELEAANLDVPLGTSRYRARAIAAEICAQRGELERAQAWMAPAADAPDPLLSWVRCGMAHQEGDTERALELGWRAFAQRSRTHPVGWERVLARLAYCHVQLDDRTGAERAMTEAAALDAEVRSRSTTQQLKFVRGLVRGCPAELAESVNLAKLRRDAYAEAMSCLALGELDSTPERWLHQAYELANRFGRTWYARDRLQRLMQRRGVAPPRYQARDSALSATELQIVDLVSDGLTNRQIALAVRMSEKAVEAHLTRLFARIGCRSRVELAAARLEGRIAGVPA</sequence>
<proteinExistence type="predicted"/>
<dbReference type="InterPro" id="IPR041664">
    <property type="entry name" value="AAA_16"/>
</dbReference>
<dbReference type="PRINTS" id="PR00038">
    <property type="entry name" value="HTHLUXR"/>
</dbReference>
<name>A0A917JJP9_9PSEU</name>
<dbReference type="EMBL" id="BMMT01000001">
    <property type="protein sequence ID" value="GGI69387.1"/>
    <property type="molecule type" value="Genomic_DNA"/>
</dbReference>
<dbReference type="InterPro" id="IPR036388">
    <property type="entry name" value="WH-like_DNA-bd_sf"/>
</dbReference>
<reference evidence="2 3" key="1">
    <citation type="journal article" date="2014" name="Int. J. Syst. Evol. Microbiol.">
        <title>Complete genome sequence of Corynebacterium casei LMG S-19264T (=DSM 44701T), isolated from a smear-ripened cheese.</title>
        <authorList>
            <consortium name="US DOE Joint Genome Institute (JGI-PGF)"/>
            <person name="Walter F."/>
            <person name="Albersmeier A."/>
            <person name="Kalinowski J."/>
            <person name="Ruckert C."/>
        </authorList>
    </citation>
    <scope>NUCLEOTIDE SEQUENCE [LARGE SCALE GENOMIC DNA]</scope>
    <source>
        <strain evidence="2 3">CGMCC 4.7206</strain>
    </source>
</reference>
<dbReference type="PANTHER" id="PTHR35894">
    <property type="entry name" value="GENERAL SECRETION PATHWAY PROTEIN A-RELATED"/>
    <property type="match status" value="1"/>
</dbReference>
<dbReference type="Proteomes" id="UP000597989">
    <property type="component" value="Unassembled WGS sequence"/>
</dbReference>
<comment type="caution">
    <text evidence="2">The sequence shown here is derived from an EMBL/GenBank/DDBJ whole genome shotgun (WGS) entry which is preliminary data.</text>
</comment>
<dbReference type="SUPFAM" id="SSF48452">
    <property type="entry name" value="TPR-like"/>
    <property type="match status" value="1"/>
</dbReference>
<dbReference type="PANTHER" id="PTHR35894:SF1">
    <property type="entry name" value="PHOSPHORIBULOKINASE _ URIDINE KINASE FAMILY"/>
    <property type="match status" value="1"/>
</dbReference>
<accession>A0A917JJP9</accession>
<dbReference type="InterPro" id="IPR000792">
    <property type="entry name" value="Tscrpt_reg_LuxR_C"/>
</dbReference>
<feature type="domain" description="HTH luxR-type" evidence="1">
    <location>
        <begin position="842"/>
        <end position="907"/>
    </location>
</feature>
<dbReference type="PROSITE" id="PS50043">
    <property type="entry name" value="HTH_LUXR_2"/>
    <property type="match status" value="1"/>
</dbReference>
<dbReference type="SUPFAM" id="SSF52540">
    <property type="entry name" value="P-loop containing nucleoside triphosphate hydrolases"/>
    <property type="match status" value="1"/>
</dbReference>
<dbReference type="Gene3D" id="1.25.40.10">
    <property type="entry name" value="Tetratricopeptide repeat domain"/>
    <property type="match status" value="1"/>
</dbReference>
<protein>
    <recommendedName>
        <fullName evidence="1">HTH luxR-type domain-containing protein</fullName>
    </recommendedName>
</protein>
<dbReference type="SUPFAM" id="SSF46894">
    <property type="entry name" value="C-terminal effector domain of the bipartite response regulators"/>
    <property type="match status" value="1"/>
</dbReference>
<dbReference type="SMART" id="SM00382">
    <property type="entry name" value="AAA"/>
    <property type="match status" value="1"/>
</dbReference>
<dbReference type="CDD" id="cd06170">
    <property type="entry name" value="LuxR_C_like"/>
    <property type="match status" value="1"/>
</dbReference>
<dbReference type="InterPro" id="IPR052026">
    <property type="entry name" value="ExeA_AAA_ATPase_DNA-bind"/>
</dbReference>
<dbReference type="GO" id="GO:0006355">
    <property type="term" value="P:regulation of DNA-templated transcription"/>
    <property type="evidence" value="ECO:0007669"/>
    <property type="project" value="InterPro"/>
</dbReference>
<dbReference type="InterPro" id="IPR011990">
    <property type="entry name" value="TPR-like_helical_dom_sf"/>
</dbReference>
<evidence type="ECO:0000313" key="2">
    <source>
        <dbReference type="EMBL" id="GGI69387.1"/>
    </source>
</evidence>
<dbReference type="AlphaFoldDB" id="A0A917JJP9"/>
<dbReference type="Pfam" id="PF00196">
    <property type="entry name" value="GerE"/>
    <property type="match status" value="1"/>
</dbReference>
<dbReference type="GO" id="GO:0003677">
    <property type="term" value="F:DNA binding"/>
    <property type="evidence" value="ECO:0007669"/>
    <property type="project" value="InterPro"/>
</dbReference>
<evidence type="ECO:0000259" key="1">
    <source>
        <dbReference type="PROSITE" id="PS50043"/>
    </source>
</evidence>
<organism evidence="2 3">
    <name type="scientific">Saccharopolyspora thermophila</name>
    <dbReference type="NCBI Taxonomy" id="89367"/>
    <lineage>
        <taxon>Bacteria</taxon>
        <taxon>Bacillati</taxon>
        <taxon>Actinomycetota</taxon>
        <taxon>Actinomycetes</taxon>
        <taxon>Pseudonocardiales</taxon>
        <taxon>Pseudonocardiaceae</taxon>
        <taxon>Saccharopolyspora</taxon>
    </lineage>
</organism>
<dbReference type="Pfam" id="PF13191">
    <property type="entry name" value="AAA_16"/>
    <property type="match status" value="1"/>
</dbReference>
<dbReference type="InterPro" id="IPR027417">
    <property type="entry name" value="P-loop_NTPase"/>
</dbReference>